<dbReference type="PANTHER" id="PTHR33845:SF1">
    <property type="entry name" value="C2H2-TYPE DOMAIN-CONTAINING PROTEIN"/>
    <property type="match status" value="1"/>
</dbReference>
<accession>A0A8S2GJR5</accession>
<dbReference type="AlphaFoldDB" id="A0A8S2GJR5"/>
<sequence>MYLNSLHKTLKYSIFSDVLSQIKSLGPNIRQTFVRTDYHSAQTILSWLEISKETNINVKRMDFYDPQGSKGLCDQYSAIIKRHSRRYLNEGHDHNVTTAAEFVKACKPNKNLKFLNASLYQMKLNHHINFQKMQLYQSKLEKVDEREMISISLQLLRQQQCSSLPHIILPQGWALSKRRKKNIRWTPETAAGEVEPATDEHGHLLFGADEFLKLQQIR</sequence>
<gene>
    <name evidence="1" type="ORF">OVA965_LOCUS1958</name>
    <name evidence="2" type="ORF">TMI583_LOCUS1958</name>
</gene>
<protein>
    <submittedName>
        <fullName evidence="2">Uncharacterized protein</fullName>
    </submittedName>
</protein>
<evidence type="ECO:0000313" key="1">
    <source>
        <dbReference type="EMBL" id="CAF0750099.1"/>
    </source>
</evidence>
<name>A0A8S2GJR5_9BILA</name>
<dbReference type="EMBL" id="CAJNOK010000393">
    <property type="protein sequence ID" value="CAF0750099.1"/>
    <property type="molecule type" value="Genomic_DNA"/>
</dbReference>
<reference evidence="2" key="1">
    <citation type="submission" date="2021-02" db="EMBL/GenBank/DDBJ databases">
        <authorList>
            <person name="Nowell W R."/>
        </authorList>
    </citation>
    <scope>NUCLEOTIDE SEQUENCE</scope>
</reference>
<proteinExistence type="predicted"/>
<comment type="caution">
    <text evidence="2">The sequence shown here is derived from an EMBL/GenBank/DDBJ whole genome shotgun (WGS) entry which is preliminary data.</text>
</comment>
<evidence type="ECO:0000313" key="3">
    <source>
        <dbReference type="Proteomes" id="UP000682733"/>
    </source>
</evidence>
<organism evidence="2 3">
    <name type="scientific">Didymodactylos carnosus</name>
    <dbReference type="NCBI Taxonomy" id="1234261"/>
    <lineage>
        <taxon>Eukaryota</taxon>
        <taxon>Metazoa</taxon>
        <taxon>Spiralia</taxon>
        <taxon>Gnathifera</taxon>
        <taxon>Rotifera</taxon>
        <taxon>Eurotatoria</taxon>
        <taxon>Bdelloidea</taxon>
        <taxon>Philodinida</taxon>
        <taxon>Philodinidae</taxon>
        <taxon>Didymodactylos</taxon>
    </lineage>
</organism>
<dbReference type="Proteomes" id="UP000682733">
    <property type="component" value="Unassembled WGS sequence"/>
</dbReference>
<dbReference type="PANTHER" id="PTHR33845">
    <property type="entry name" value="C2H2-TYPE DOMAIN-CONTAINING PROTEIN"/>
    <property type="match status" value="1"/>
</dbReference>
<dbReference type="EMBL" id="CAJOBA010000393">
    <property type="protein sequence ID" value="CAF3528661.1"/>
    <property type="molecule type" value="Genomic_DNA"/>
</dbReference>
<dbReference type="Proteomes" id="UP000677228">
    <property type="component" value="Unassembled WGS sequence"/>
</dbReference>
<evidence type="ECO:0000313" key="2">
    <source>
        <dbReference type="EMBL" id="CAF3528661.1"/>
    </source>
</evidence>